<dbReference type="SUPFAM" id="SSF55961">
    <property type="entry name" value="Bet v1-like"/>
    <property type="match status" value="1"/>
</dbReference>
<evidence type="ECO:0000313" key="2">
    <source>
        <dbReference type="Proteomes" id="UP000500826"/>
    </source>
</evidence>
<name>A0ABX6P1L9_9BURK</name>
<sequence length="134" mass="14362">MASIRKEFSVALPPAAAWAALRDFGAVHRVLAVGFVSDCVLEEEGAVRQLTFANGVTARERLVDIDDARRRIVYTSQGGRATHHNASAEVLAEGTGSRFVWITDVLPDALAPALEGMMEAGARAMQATLERGAR</sequence>
<dbReference type="Gene3D" id="3.30.530.20">
    <property type="match status" value="1"/>
</dbReference>
<evidence type="ECO:0000313" key="1">
    <source>
        <dbReference type="EMBL" id="QJW83981.1"/>
    </source>
</evidence>
<reference evidence="1 2" key="1">
    <citation type="submission" date="2020-05" db="EMBL/GenBank/DDBJ databases">
        <title>Ramlibacter rhizophilus sp. nov., isolated from rhizosphere soil of national flower Mugunghwa from South Korea.</title>
        <authorList>
            <person name="Zheng-Fei Y."/>
            <person name="Huan T."/>
        </authorList>
    </citation>
    <scope>NUCLEOTIDE SEQUENCE [LARGE SCALE GENOMIC DNA]</scope>
    <source>
        <strain evidence="1 2">H242</strain>
    </source>
</reference>
<dbReference type="Pfam" id="PF10604">
    <property type="entry name" value="Polyketide_cyc2"/>
    <property type="match status" value="1"/>
</dbReference>
<dbReference type="Proteomes" id="UP000500826">
    <property type="component" value="Chromosome"/>
</dbReference>
<gene>
    <name evidence="1" type="ORF">HK414_08590</name>
</gene>
<proteinExistence type="predicted"/>
<dbReference type="EMBL" id="CP053418">
    <property type="protein sequence ID" value="QJW83981.1"/>
    <property type="molecule type" value="Genomic_DNA"/>
</dbReference>
<organism evidence="1 2">
    <name type="scientific">Ramlibacter terrae</name>
    <dbReference type="NCBI Taxonomy" id="2732511"/>
    <lineage>
        <taxon>Bacteria</taxon>
        <taxon>Pseudomonadati</taxon>
        <taxon>Pseudomonadota</taxon>
        <taxon>Betaproteobacteria</taxon>
        <taxon>Burkholderiales</taxon>
        <taxon>Comamonadaceae</taxon>
        <taxon>Ramlibacter</taxon>
    </lineage>
</organism>
<accession>A0ABX6P1L9</accession>
<protein>
    <submittedName>
        <fullName evidence="1">SRPBCC family protein</fullName>
    </submittedName>
</protein>
<dbReference type="CDD" id="cd07821">
    <property type="entry name" value="PYR_PYL_RCAR_like"/>
    <property type="match status" value="1"/>
</dbReference>
<dbReference type="InterPro" id="IPR019587">
    <property type="entry name" value="Polyketide_cyclase/dehydratase"/>
</dbReference>
<keyword evidence="2" id="KW-1185">Reference proteome</keyword>
<dbReference type="InterPro" id="IPR023393">
    <property type="entry name" value="START-like_dom_sf"/>
</dbReference>